<dbReference type="Proteomes" id="UP000012329">
    <property type="component" value="Unassembled WGS sequence"/>
</dbReference>
<comment type="caution">
    <text evidence="1">The sequence shown here is derived from an EMBL/GenBank/DDBJ whole genome shotgun (WGS) entry which is preliminary data.</text>
</comment>
<evidence type="ECO:0000313" key="1">
    <source>
        <dbReference type="EMBL" id="EMY06503.1"/>
    </source>
</evidence>
<accession>A0A829D600</accession>
<name>A0A829D600_LEPIR</name>
<proteinExistence type="predicted"/>
<organism evidence="1 2">
    <name type="scientific">Leptospira interrogans str. 2002000626</name>
    <dbReference type="NCBI Taxonomy" id="996803"/>
    <lineage>
        <taxon>Bacteria</taxon>
        <taxon>Pseudomonadati</taxon>
        <taxon>Spirochaetota</taxon>
        <taxon>Spirochaetia</taxon>
        <taxon>Leptospirales</taxon>
        <taxon>Leptospiraceae</taxon>
        <taxon>Leptospira</taxon>
    </lineage>
</organism>
<sequence length="54" mass="6364">MRHEVTDIETGLRYFAVQDEQLVVSLTKSRPKKAPDEFQQLVGDYVENFEYSKK</sequence>
<reference evidence="1 2" key="1">
    <citation type="submission" date="2013-02" db="EMBL/GenBank/DDBJ databases">
        <authorList>
            <person name="Harkins D.M."/>
            <person name="Durkin A.S."/>
            <person name="Brinkac L.M."/>
            <person name="Haft D.H."/>
            <person name="Selengut J.D."/>
            <person name="Sanka R."/>
            <person name="DePew J."/>
            <person name="Purushe J."/>
            <person name="Whelen A.C."/>
            <person name="Vinetz J.M."/>
            <person name="Sutton G.G."/>
            <person name="Nierman W.C."/>
            <person name="Fouts D.E."/>
        </authorList>
    </citation>
    <scope>NUCLEOTIDE SEQUENCE [LARGE SCALE GENOMIC DNA]</scope>
    <source>
        <strain evidence="1 2">2002000626</strain>
    </source>
</reference>
<evidence type="ECO:0000313" key="2">
    <source>
        <dbReference type="Proteomes" id="UP000012329"/>
    </source>
</evidence>
<gene>
    <name evidence="1" type="ORF">LEP1GSC029_0868</name>
</gene>
<protein>
    <submittedName>
        <fullName evidence="1">Uncharacterized protein</fullName>
    </submittedName>
</protein>
<dbReference type="AlphaFoldDB" id="A0A829D600"/>
<dbReference type="EMBL" id="AFJL02000032">
    <property type="protein sequence ID" value="EMY06503.1"/>
    <property type="molecule type" value="Genomic_DNA"/>
</dbReference>